<dbReference type="InterPro" id="IPR031982">
    <property type="entry name" value="PilE-like"/>
</dbReference>
<accession>A0AB33Z1K3</accession>
<dbReference type="SUPFAM" id="SSF54523">
    <property type="entry name" value="Pili subunits"/>
    <property type="match status" value="1"/>
</dbReference>
<dbReference type="Pfam" id="PF07963">
    <property type="entry name" value="N_methyl"/>
    <property type="match status" value="1"/>
</dbReference>
<protein>
    <submittedName>
        <fullName evidence="2">Pilus assembly protein</fullName>
    </submittedName>
</protein>
<dbReference type="PANTHER" id="PTHR30093">
    <property type="entry name" value="GENERAL SECRETION PATHWAY PROTEIN G"/>
    <property type="match status" value="1"/>
</dbReference>
<name>A0AB33Z1K3_9GAMM</name>
<feature type="transmembrane region" description="Helical" evidence="1">
    <location>
        <begin position="6"/>
        <end position="32"/>
    </location>
</feature>
<dbReference type="InterPro" id="IPR012902">
    <property type="entry name" value="N_methyl_site"/>
</dbReference>
<keyword evidence="1" id="KW-0472">Membrane</keyword>
<sequence>MIKKPLYGFTLIELMIVVVIIGVLAAIAVPAYQDYGKRARRADAKQALLDARLNQEKWRANNSSYASTTVSVWSKDVVGNVGKSLDDHYDIEVQSATVTQYSITATPVSGGFQDGDDCGTFAIDVNGEDYTGSYAGENCWDR</sequence>
<evidence type="ECO:0000313" key="3">
    <source>
        <dbReference type="Proteomes" id="UP000015462"/>
    </source>
</evidence>
<dbReference type="RefSeq" id="WP_016390291.1">
    <property type="nucleotide sequence ID" value="NZ_KE646807.1"/>
</dbReference>
<keyword evidence="1" id="KW-0812">Transmembrane</keyword>
<dbReference type="AlphaFoldDB" id="A0AB33Z1K3"/>
<dbReference type="PANTHER" id="PTHR30093:SF47">
    <property type="entry name" value="TYPE IV PILUS NON-CORE MINOR PILIN PILE"/>
    <property type="match status" value="1"/>
</dbReference>
<keyword evidence="3" id="KW-1185">Reference proteome</keyword>
<dbReference type="Proteomes" id="UP000015462">
    <property type="component" value="Unassembled WGS sequence"/>
</dbReference>
<evidence type="ECO:0000256" key="1">
    <source>
        <dbReference type="SAM" id="Phobius"/>
    </source>
</evidence>
<dbReference type="Gene3D" id="3.30.700.10">
    <property type="entry name" value="Glycoprotein, Type 4 Pilin"/>
    <property type="match status" value="1"/>
</dbReference>
<gene>
    <name evidence="2" type="ORF">L196_05835</name>
</gene>
<organism evidence="2 3">
    <name type="scientific">Cycloclasticus pugetii</name>
    <dbReference type="NCBI Taxonomy" id="34068"/>
    <lineage>
        <taxon>Bacteria</taxon>
        <taxon>Pseudomonadati</taxon>
        <taxon>Pseudomonadota</taxon>
        <taxon>Gammaproteobacteria</taxon>
        <taxon>Thiotrichales</taxon>
        <taxon>Piscirickettsiaceae</taxon>
        <taxon>Cycloclasticus</taxon>
    </lineage>
</organism>
<comment type="caution">
    <text evidence="2">The sequence shown here is derived from an EMBL/GenBank/DDBJ whole genome shotgun (WGS) entry which is preliminary data.</text>
</comment>
<evidence type="ECO:0000313" key="2">
    <source>
        <dbReference type="EMBL" id="EPD13138.1"/>
    </source>
</evidence>
<reference evidence="2 3" key="1">
    <citation type="journal article" date="2013" name="Genome Announc.">
        <title>Genome Sequence of the Pyrene- and Fluoranthene-Degrading Bacterium Cycloclasticus sp. Strain PY97M.</title>
        <authorList>
            <person name="Cui Z."/>
            <person name="Xu G."/>
            <person name="Li Q."/>
            <person name="Gao W."/>
            <person name="Zheng L."/>
        </authorList>
    </citation>
    <scope>NUCLEOTIDE SEQUENCE [LARGE SCALE GENOMIC DNA]</scope>
    <source>
        <strain evidence="2 3">PY97M</strain>
    </source>
</reference>
<dbReference type="EMBL" id="ASHL01000004">
    <property type="protein sequence ID" value="EPD13138.1"/>
    <property type="molecule type" value="Genomic_DNA"/>
</dbReference>
<keyword evidence="1" id="KW-1133">Transmembrane helix</keyword>
<dbReference type="Pfam" id="PF16732">
    <property type="entry name" value="ComP_DUS"/>
    <property type="match status" value="1"/>
</dbReference>
<dbReference type="GO" id="GO:0043683">
    <property type="term" value="P:type IV pilus assembly"/>
    <property type="evidence" value="ECO:0007669"/>
    <property type="project" value="InterPro"/>
</dbReference>
<dbReference type="InterPro" id="IPR045584">
    <property type="entry name" value="Pilin-like"/>
</dbReference>
<dbReference type="NCBIfam" id="TIGR02532">
    <property type="entry name" value="IV_pilin_GFxxxE"/>
    <property type="match status" value="1"/>
</dbReference>
<proteinExistence type="predicted"/>